<dbReference type="PANTHER" id="PTHR20854:SF4">
    <property type="entry name" value="INOSITOL-1-MONOPHOSPHATASE-RELATED"/>
    <property type="match status" value="1"/>
</dbReference>
<dbReference type="GO" id="GO:0046872">
    <property type="term" value="F:metal ion binding"/>
    <property type="evidence" value="ECO:0007669"/>
    <property type="project" value="UniProtKB-KW"/>
</dbReference>
<organism evidence="5 6">
    <name type="scientific">Roseibium polysiphoniae</name>
    <dbReference type="NCBI Taxonomy" id="2571221"/>
    <lineage>
        <taxon>Bacteria</taxon>
        <taxon>Pseudomonadati</taxon>
        <taxon>Pseudomonadota</taxon>
        <taxon>Alphaproteobacteria</taxon>
        <taxon>Hyphomicrobiales</taxon>
        <taxon>Stappiaceae</taxon>
        <taxon>Roseibium</taxon>
    </lineage>
</organism>
<keyword evidence="2 4" id="KW-0479">Metal-binding</keyword>
<feature type="binding site" evidence="4">
    <location>
        <position position="85"/>
    </location>
    <ligand>
        <name>Mg(2+)</name>
        <dbReference type="ChEBI" id="CHEBI:18420"/>
        <label>1</label>
        <note>catalytic</note>
    </ligand>
</feature>
<evidence type="ECO:0000256" key="1">
    <source>
        <dbReference type="ARBA" id="ARBA00009759"/>
    </source>
</evidence>
<protein>
    <submittedName>
        <fullName evidence="5">3'(2'),5'-bisphosphate nucleotidase CysQ</fullName>
    </submittedName>
</protein>
<dbReference type="InterPro" id="IPR020550">
    <property type="entry name" value="Inositol_monophosphatase_CS"/>
</dbReference>
<evidence type="ECO:0000256" key="2">
    <source>
        <dbReference type="ARBA" id="ARBA00022723"/>
    </source>
</evidence>
<dbReference type="PANTHER" id="PTHR20854">
    <property type="entry name" value="INOSITOL MONOPHOSPHATASE"/>
    <property type="match status" value="1"/>
</dbReference>
<dbReference type="PRINTS" id="PR00377">
    <property type="entry name" value="IMPHPHTASES"/>
</dbReference>
<dbReference type="Proteomes" id="UP000705379">
    <property type="component" value="Unassembled WGS sequence"/>
</dbReference>
<dbReference type="InterPro" id="IPR000760">
    <property type="entry name" value="Inositol_monophosphatase-like"/>
</dbReference>
<reference evidence="5" key="1">
    <citation type="submission" date="2018-08" db="EMBL/GenBank/DDBJ databases">
        <authorList>
            <person name="Jin W."/>
            <person name="Wang H."/>
            <person name="Yang Y."/>
            <person name="Li M."/>
            <person name="Liu J."/>
        </authorList>
    </citation>
    <scope>NUCLEOTIDE SEQUENCE</scope>
    <source>
        <strain evidence="5">AESS21</strain>
    </source>
</reference>
<gene>
    <name evidence="5" type="ORF">DYI23_14265</name>
</gene>
<accession>A0A944GUC2</accession>
<comment type="cofactor">
    <cofactor evidence="4">
        <name>Mg(2+)</name>
        <dbReference type="ChEBI" id="CHEBI:18420"/>
    </cofactor>
</comment>
<dbReference type="GO" id="GO:0006020">
    <property type="term" value="P:inositol metabolic process"/>
    <property type="evidence" value="ECO:0007669"/>
    <property type="project" value="TreeGrafter"/>
</dbReference>
<dbReference type="Gene3D" id="3.30.540.10">
    <property type="entry name" value="Fructose-1,6-Bisphosphatase, subunit A, domain 1"/>
    <property type="match status" value="1"/>
</dbReference>
<dbReference type="GO" id="GO:0008934">
    <property type="term" value="F:inositol monophosphate 1-phosphatase activity"/>
    <property type="evidence" value="ECO:0007669"/>
    <property type="project" value="TreeGrafter"/>
</dbReference>
<reference evidence="5" key="2">
    <citation type="journal article" date="2021" name="Microorganisms">
        <title>Bacterial Dimethylsulfoniopropionate Biosynthesis in the East China Sea.</title>
        <authorList>
            <person name="Liu J."/>
            <person name="Zhang Y."/>
            <person name="Liu J."/>
            <person name="Zhong H."/>
            <person name="Williams B.T."/>
            <person name="Zheng Y."/>
            <person name="Curson A.R.J."/>
            <person name="Sun C."/>
            <person name="Sun H."/>
            <person name="Song D."/>
            <person name="Wagner Mackenzie B."/>
            <person name="Bermejo Martinez A."/>
            <person name="Todd J.D."/>
            <person name="Zhang X.H."/>
        </authorList>
    </citation>
    <scope>NUCLEOTIDE SEQUENCE</scope>
    <source>
        <strain evidence="5">AESS21</strain>
    </source>
</reference>
<evidence type="ECO:0000256" key="4">
    <source>
        <dbReference type="PIRSR" id="PIRSR600760-2"/>
    </source>
</evidence>
<evidence type="ECO:0000256" key="3">
    <source>
        <dbReference type="ARBA" id="ARBA00022842"/>
    </source>
</evidence>
<dbReference type="SUPFAM" id="SSF56655">
    <property type="entry name" value="Carbohydrate phosphatase"/>
    <property type="match status" value="1"/>
</dbReference>
<dbReference type="AlphaFoldDB" id="A0A944GUC2"/>
<evidence type="ECO:0000313" key="6">
    <source>
        <dbReference type="Proteomes" id="UP000705379"/>
    </source>
</evidence>
<dbReference type="PROSITE" id="PS00630">
    <property type="entry name" value="IMP_2"/>
    <property type="match status" value="1"/>
</dbReference>
<evidence type="ECO:0000313" key="5">
    <source>
        <dbReference type="EMBL" id="MBS8261385.1"/>
    </source>
</evidence>
<dbReference type="GO" id="GO:0007165">
    <property type="term" value="P:signal transduction"/>
    <property type="evidence" value="ECO:0007669"/>
    <property type="project" value="TreeGrafter"/>
</dbReference>
<feature type="binding site" evidence="4">
    <location>
        <position position="64"/>
    </location>
    <ligand>
        <name>Mg(2+)</name>
        <dbReference type="ChEBI" id="CHEBI:18420"/>
        <label>1</label>
        <note>catalytic</note>
    </ligand>
</feature>
<feature type="binding site" evidence="4">
    <location>
        <position position="84"/>
    </location>
    <ligand>
        <name>Mg(2+)</name>
        <dbReference type="ChEBI" id="CHEBI:18420"/>
        <label>1</label>
        <note>catalytic</note>
    </ligand>
</feature>
<name>A0A944GUC2_9HYPH</name>
<dbReference type="GO" id="GO:0046854">
    <property type="term" value="P:phosphatidylinositol phosphate biosynthetic process"/>
    <property type="evidence" value="ECO:0007669"/>
    <property type="project" value="InterPro"/>
</dbReference>
<sequence length="257" mass="27026">MDDLALLEGAARQAGEIALSFFGGDPKTWFKDNKSPVSEADLAVDGYLAEVLLAARPDYGWLSEETTDNSDRLECQRVFIVDPIDGTRAFLAGGDEWTVALAVVENGRPTAGVVYSPVRQEMFTAIAGKGTFLNGEALEVSGQANVAGASLTGPHSIAANKDVLNAGFKRSANIRSLAYRIALVAAGRVDVAAARGSASDWDLAAADLLVQEAGGRLTDLSGQGVRYNQAVTRHPALIAAPERLVSPVCELLSRLVG</sequence>
<keyword evidence="3 4" id="KW-0460">Magnesium</keyword>
<dbReference type="EMBL" id="QTKU01000003">
    <property type="protein sequence ID" value="MBS8261385.1"/>
    <property type="molecule type" value="Genomic_DNA"/>
</dbReference>
<comment type="caution">
    <text evidence="5">The sequence shown here is derived from an EMBL/GenBank/DDBJ whole genome shotgun (WGS) entry which is preliminary data.</text>
</comment>
<feature type="binding site" evidence="4">
    <location>
        <position position="202"/>
    </location>
    <ligand>
        <name>Mg(2+)</name>
        <dbReference type="ChEBI" id="CHEBI:18420"/>
        <label>1</label>
        <note>catalytic</note>
    </ligand>
</feature>
<comment type="similarity">
    <text evidence="1">Belongs to the inositol monophosphatase superfamily.</text>
</comment>
<dbReference type="Pfam" id="PF00459">
    <property type="entry name" value="Inositol_P"/>
    <property type="match status" value="1"/>
</dbReference>
<dbReference type="Gene3D" id="3.40.190.80">
    <property type="match status" value="1"/>
</dbReference>
<feature type="binding site" evidence="4">
    <location>
        <position position="82"/>
    </location>
    <ligand>
        <name>Mg(2+)</name>
        <dbReference type="ChEBI" id="CHEBI:18420"/>
        <label>1</label>
        <note>catalytic</note>
    </ligand>
</feature>
<dbReference type="CDD" id="cd01638">
    <property type="entry name" value="CysQ"/>
    <property type="match status" value="1"/>
</dbReference>
<proteinExistence type="inferred from homology"/>